<dbReference type="EMBL" id="CM037615">
    <property type="protein sequence ID" value="KAH8013479.1"/>
    <property type="molecule type" value="Genomic_DNA"/>
</dbReference>
<name>A0ACB8G1S7_9SAUR</name>
<sequence>MGATGPTGRYKHIPLFLLHLTQLPLILFRSRDPAPKSPPGKRNKGLRRFSQSDSLPYRRIPEWDAKTRELGVLKDSRRCADHRLPCGMNEPSSDETTLKRSQREKNSRPLQAALETSEVQTSGTML</sequence>
<dbReference type="Proteomes" id="UP000827872">
    <property type="component" value="Linkage Group LG02"/>
</dbReference>
<gene>
    <name evidence="1" type="ORF">K3G42_019754</name>
</gene>
<reference evidence="1" key="1">
    <citation type="submission" date="2021-08" db="EMBL/GenBank/DDBJ databases">
        <title>The first chromosome-level gecko genome reveals the dynamic sex chromosomes of Neotropical dwarf geckos (Sphaerodactylidae: Sphaerodactylus).</title>
        <authorList>
            <person name="Pinto B.J."/>
            <person name="Keating S.E."/>
            <person name="Gamble T."/>
        </authorList>
    </citation>
    <scope>NUCLEOTIDE SEQUENCE</scope>
    <source>
        <strain evidence="1">TG3544</strain>
    </source>
</reference>
<proteinExistence type="predicted"/>
<organism evidence="1 2">
    <name type="scientific">Sphaerodactylus townsendi</name>
    <dbReference type="NCBI Taxonomy" id="933632"/>
    <lineage>
        <taxon>Eukaryota</taxon>
        <taxon>Metazoa</taxon>
        <taxon>Chordata</taxon>
        <taxon>Craniata</taxon>
        <taxon>Vertebrata</taxon>
        <taxon>Euteleostomi</taxon>
        <taxon>Lepidosauria</taxon>
        <taxon>Squamata</taxon>
        <taxon>Bifurcata</taxon>
        <taxon>Gekkota</taxon>
        <taxon>Sphaerodactylidae</taxon>
        <taxon>Sphaerodactylus</taxon>
    </lineage>
</organism>
<keyword evidence="2" id="KW-1185">Reference proteome</keyword>
<comment type="caution">
    <text evidence="1">The sequence shown here is derived from an EMBL/GenBank/DDBJ whole genome shotgun (WGS) entry which is preliminary data.</text>
</comment>
<evidence type="ECO:0000313" key="1">
    <source>
        <dbReference type="EMBL" id="KAH8013479.1"/>
    </source>
</evidence>
<accession>A0ACB8G1S7</accession>
<protein>
    <submittedName>
        <fullName evidence="1">Uncharacterized protein</fullName>
    </submittedName>
</protein>
<evidence type="ECO:0000313" key="2">
    <source>
        <dbReference type="Proteomes" id="UP000827872"/>
    </source>
</evidence>